<dbReference type="PANTHER" id="PTHR42760">
    <property type="entry name" value="SHORT-CHAIN DEHYDROGENASES/REDUCTASES FAMILY MEMBER"/>
    <property type="match status" value="1"/>
</dbReference>
<dbReference type="InterPro" id="IPR002347">
    <property type="entry name" value="SDR_fam"/>
</dbReference>
<dbReference type="EMBL" id="JAFIMR010000044">
    <property type="protein sequence ID" value="KAI1856418.1"/>
    <property type="molecule type" value="Genomic_DNA"/>
</dbReference>
<evidence type="ECO:0000256" key="2">
    <source>
        <dbReference type="ARBA" id="ARBA00022857"/>
    </source>
</evidence>
<dbReference type="PANTHER" id="PTHR42760:SF115">
    <property type="entry name" value="3-OXOACYL-[ACYL-CARRIER-PROTEIN] REDUCTASE FABG"/>
    <property type="match status" value="1"/>
</dbReference>
<dbReference type="SUPFAM" id="SSF51735">
    <property type="entry name" value="NAD(P)-binding Rossmann-fold domains"/>
    <property type="match status" value="1"/>
</dbReference>
<gene>
    <name evidence="7" type="ORF">JX265_011665</name>
</gene>
<dbReference type="FunFam" id="3.40.50.720:FF:000240">
    <property type="entry name" value="SDR family oxidoreductase"/>
    <property type="match status" value="1"/>
</dbReference>
<keyword evidence="3" id="KW-0560">Oxidoreductase</keyword>
<accession>A0A9Q0AJA8</accession>
<evidence type="ECO:0000256" key="1">
    <source>
        <dbReference type="ARBA" id="ARBA00006484"/>
    </source>
</evidence>
<evidence type="ECO:0000256" key="5">
    <source>
        <dbReference type="ARBA" id="ARBA00066831"/>
    </source>
</evidence>
<dbReference type="PRINTS" id="PR00081">
    <property type="entry name" value="GDHRDH"/>
</dbReference>
<dbReference type="InterPro" id="IPR036291">
    <property type="entry name" value="NAD(P)-bd_dom_sf"/>
</dbReference>
<evidence type="ECO:0000256" key="4">
    <source>
        <dbReference type="ARBA" id="ARBA00060719"/>
    </source>
</evidence>
<dbReference type="Gene3D" id="3.40.50.720">
    <property type="entry name" value="NAD(P)-binding Rossmann-like Domain"/>
    <property type="match status" value="1"/>
</dbReference>
<comment type="pathway">
    <text evidence="4">Carbohydrate metabolism; D-arabinitol metabolism.</text>
</comment>
<dbReference type="PROSITE" id="PS00061">
    <property type="entry name" value="ADH_SHORT"/>
    <property type="match status" value="1"/>
</dbReference>
<dbReference type="AlphaFoldDB" id="A0A9Q0AJA8"/>
<reference evidence="7" key="1">
    <citation type="submission" date="2021-03" db="EMBL/GenBank/DDBJ databases">
        <title>Revisited historic fungal species revealed as producer of novel bioactive compounds through whole genome sequencing and comparative genomics.</title>
        <authorList>
            <person name="Vignolle G.A."/>
            <person name="Hochenegger N."/>
            <person name="Mach R.L."/>
            <person name="Mach-Aigner A.R."/>
            <person name="Javad Rahimi M."/>
            <person name="Salim K.A."/>
            <person name="Chan C.M."/>
            <person name="Lim L.B.L."/>
            <person name="Cai F."/>
            <person name="Druzhinina I.S."/>
            <person name="U'Ren J.M."/>
            <person name="Derntl C."/>
        </authorList>
    </citation>
    <scope>NUCLEOTIDE SEQUENCE</scope>
    <source>
        <strain evidence="7">TUCIM 5799</strain>
    </source>
</reference>
<evidence type="ECO:0000313" key="8">
    <source>
        <dbReference type="Proteomes" id="UP000829685"/>
    </source>
</evidence>
<sequence>MQACQQQNLWKLQVYQGLSVFPVNTTNLSKCTSKTQQIMELDPEFREVELRAVPTARADLTNRVLPQMMLGQGNVPGSLSAPPPPLGDASPATPAMRAIERFAVTGNAVITGGAGDLGYAASRALLEHGLKGLMIFDMNAKDAAEKVKLLESEFPGAKIRFTRVDVADAEAVAAAVAETAKVLGSIDILLCFAGMVSCQHAVDMLPNEWNRVMNVNTTGGFLCAQAVARQMIKQDTGGSMVFVASISAHRVNYPQPQVSYNVSKSGVMALVKSLAAEWARHGIRVNSISPGYMDTILNEGIGLDNARNIWLSRNPMRRMGQPDELAGAVVLLASRAGSYINGADILVDGGQTLF</sequence>
<dbReference type="Pfam" id="PF13561">
    <property type="entry name" value="adh_short_C2"/>
    <property type="match status" value="1"/>
</dbReference>
<protein>
    <recommendedName>
        <fullName evidence="6">D-arabinitol 2-dehydrogenase [ribulose-forming]</fullName>
        <ecNumber evidence="5">1.1.1.250</ecNumber>
    </recommendedName>
</protein>
<organism evidence="7 8">
    <name type="scientific">Neoarthrinium moseri</name>
    <dbReference type="NCBI Taxonomy" id="1658444"/>
    <lineage>
        <taxon>Eukaryota</taxon>
        <taxon>Fungi</taxon>
        <taxon>Dikarya</taxon>
        <taxon>Ascomycota</taxon>
        <taxon>Pezizomycotina</taxon>
        <taxon>Sordariomycetes</taxon>
        <taxon>Xylariomycetidae</taxon>
        <taxon>Amphisphaeriales</taxon>
        <taxon>Apiosporaceae</taxon>
        <taxon>Neoarthrinium</taxon>
    </lineage>
</organism>
<keyword evidence="8" id="KW-1185">Reference proteome</keyword>
<dbReference type="GO" id="GO:0047038">
    <property type="term" value="F:D-arabinitol 2-dehydrogenase activity"/>
    <property type="evidence" value="ECO:0007669"/>
    <property type="project" value="UniProtKB-EC"/>
</dbReference>
<dbReference type="EC" id="1.1.1.250" evidence="5"/>
<evidence type="ECO:0000256" key="6">
    <source>
        <dbReference type="ARBA" id="ARBA00070881"/>
    </source>
</evidence>
<evidence type="ECO:0000256" key="3">
    <source>
        <dbReference type="ARBA" id="ARBA00023002"/>
    </source>
</evidence>
<evidence type="ECO:0000313" key="7">
    <source>
        <dbReference type="EMBL" id="KAI1856418.1"/>
    </source>
</evidence>
<name>A0A9Q0AJA8_9PEZI</name>
<comment type="similarity">
    <text evidence="1">Belongs to the short-chain dehydrogenases/reductases (SDR) family.</text>
</comment>
<dbReference type="Proteomes" id="UP000829685">
    <property type="component" value="Unassembled WGS sequence"/>
</dbReference>
<dbReference type="InterPro" id="IPR020904">
    <property type="entry name" value="Sc_DH/Rdtase_CS"/>
</dbReference>
<dbReference type="OrthoDB" id="47007at2759"/>
<dbReference type="PRINTS" id="PR00080">
    <property type="entry name" value="SDRFAMILY"/>
</dbReference>
<dbReference type="GO" id="GO:0005975">
    <property type="term" value="P:carbohydrate metabolic process"/>
    <property type="evidence" value="ECO:0007669"/>
    <property type="project" value="UniProtKB-ARBA"/>
</dbReference>
<comment type="caution">
    <text evidence="7">The sequence shown here is derived from an EMBL/GenBank/DDBJ whole genome shotgun (WGS) entry which is preliminary data.</text>
</comment>
<proteinExistence type="inferred from homology"/>
<keyword evidence="2" id="KW-0521">NADP</keyword>